<evidence type="ECO:0000313" key="2">
    <source>
        <dbReference type="EMBL" id="QLG47857.1"/>
    </source>
</evidence>
<keyword evidence="3" id="KW-1185">Reference proteome</keyword>
<feature type="region of interest" description="Disordered" evidence="1">
    <location>
        <begin position="148"/>
        <end position="189"/>
    </location>
</feature>
<organism evidence="2 3">
    <name type="scientific">Natrinema halophilum</name>
    <dbReference type="NCBI Taxonomy" id="1699371"/>
    <lineage>
        <taxon>Archaea</taxon>
        <taxon>Methanobacteriati</taxon>
        <taxon>Methanobacteriota</taxon>
        <taxon>Stenosarchaea group</taxon>
        <taxon>Halobacteria</taxon>
        <taxon>Halobacteriales</taxon>
        <taxon>Natrialbaceae</taxon>
        <taxon>Natrinema</taxon>
    </lineage>
</organism>
<accession>A0A7D5KQ10</accession>
<reference evidence="2 3" key="1">
    <citation type="submission" date="2020-07" db="EMBL/GenBank/DDBJ databases">
        <authorList>
            <person name="Cui H."/>
        </authorList>
    </citation>
    <scope>NUCLEOTIDE SEQUENCE [LARGE SCALE GENOMIC DNA]</scope>
    <source>
        <strain evidence="2 3">YPL8</strain>
    </source>
</reference>
<dbReference type="KEGG" id="haly:HYG82_02860"/>
<dbReference type="GeneID" id="56032197"/>
<name>A0A7D5KQ10_9EURY</name>
<evidence type="ECO:0000313" key="3">
    <source>
        <dbReference type="Proteomes" id="UP000509241"/>
    </source>
</evidence>
<dbReference type="EMBL" id="CP058601">
    <property type="protein sequence ID" value="QLG47857.1"/>
    <property type="molecule type" value="Genomic_DNA"/>
</dbReference>
<dbReference type="OrthoDB" id="275674at2157"/>
<dbReference type="AlphaFoldDB" id="A0A7D5KQ10"/>
<dbReference type="RefSeq" id="WP_179259599.1">
    <property type="nucleotide sequence ID" value="NZ_CP058601.1"/>
</dbReference>
<proteinExistence type="predicted"/>
<gene>
    <name evidence="2" type="ORF">HYG82_02860</name>
</gene>
<sequence>MTEDLPNYTALKLPENKPIEEYTHHERRAALLHRIREAGSPYAITQAREAERFGVHRSTISRDMTRLKQAIDAHLGADAKLTTRVLFETITEELLDEDDWKATKAAWDIVMDWNDWLADLGAQHREPKQSSVDVEMQSRNLDVAYQTVRDGDDQSLPTTTTGDVDYEDLGFTSAPSSIEIDSSGGENDE</sequence>
<dbReference type="Proteomes" id="UP000509241">
    <property type="component" value="Chromosome"/>
</dbReference>
<evidence type="ECO:0008006" key="4">
    <source>
        <dbReference type="Google" id="ProtNLM"/>
    </source>
</evidence>
<protein>
    <recommendedName>
        <fullName evidence="4">Helix-turn-helix type 11 domain-containing protein</fullName>
    </recommendedName>
</protein>
<evidence type="ECO:0000256" key="1">
    <source>
        <dbReference type="SAM" id="MobiDB-lite"/>
    </source>
</evidence>